<dbReference type="EMBL" id="GECZ01013014">
    <property type="protein sequence ID" value="JAS56755.1"/>
    <property type="molecule type" value="Transcribed_RNA"/>
</dbReference>
<protein>
    <recommendedName>
        <fullName evidence="3">BZIP domain-containing protein</fullName>
    </recommendedName>
</protein>
<feature type="domain" description="BZIP" evidence="3">
    <location>
        <begin position="87"/>
        <end position="145"/>
    </location>
</feature>
<keyword evidence="1" id="KW-0175">Coiled coil</keyword>
<dbReference type="GO" id="GO:0003700">
    <property type="term" value="F:DNA-binding transcription factor activity"/>
    <property type="evidence" value="ECO:0007669"/>
    <property type="project" value="InterPro"/>
</dbReference>
<dbReference type="InterPro" id="IPR046347">
    <property type="entry name" value="bZIP_sf"/>
</dbReference>
<dbReference type="PROSITE" id="PS50217">
    <property type="entry name" value="BZIP"/>
    <property type="match status" value="1"/>
</dbReference>
<reference evidence="4" key="1">
    <citation type="submission" date="2015-11" db="EMBL/GenBank/DDBJ databases">
        <title>De novo transcriptome assembly of four potential Pierce s Disease insect vectors from Arizona vineyards.</title>
        <authorList>
            <person name="Tassone E.E."/>
        </authorList>
    </citation>
    <scope>NUCLEOTIDE SEQUENCE</scope>
</reference>
<feature type="compositionally biased region" description="Polar residues" evidence="2">
    <location>
        <begin position="241"/>
        <end position="260"/>
    </location>
</feature>
<feature type="region of interest" description="Disordered" evidence="2">
    <location>
        <begin position="240"/>
        <end position="265"/>
    </location>
</feature>
<dbReference type="GO" id="GO:0005634">
    <property type="term" value="C:nucleus"/>
    <property type="evidence" value="ECO:0007669"/>
    <property type="project" value="UniProtKB-ARBA"/>
</dbReference>
<accession>A0A1B6G2T9</accession>
<gene>
    <name evidence="4" type="ORF">g.12154</name>
</gene>
<dbReference type="Pfam" id="PF07716">
    <property type="entry name" value="bZIP_2"/>
    <property type="match status" value="1"/>
</dbReference>
<dbReference type="CDD" id="cd14686">
    <property type="entry name" value="bZIP"/>
    <property type="match status" value="1"/>
</dbReference>
<feature type="coiled-coil region" evidence="1">
    <location>
        <begin position="103"/>
        <end position="134"/>
    </location>
</feature>
<evidence type="ECO:0000256" key="1">
    <source>
        <dbReference type="SAM" id="Coils"/>
    </source>
</evidence>
<proteinExistence type="predicted"/>
<evidence type="ECO:0000256" key="2">
    <source>
        <dbReference type="SAM" id="MobiDB-lite"/>
    </source>
</evidence>
<dbReference type="Gene3D" id="1.20.5.170">
    <property type="match status" value="1"/>
</dbReference>
<name>A0A1B6G2T9_9HEMI</name>
<dbReference type="SUPFAM" id="SSF57959">
    <property type="entry name" value="Leucine zipper domain"/>
    <property type="match status" value="1"/>
</dbReference>
<feature type="region of interest" description="Disordered" evidence="2">
    <location>
        <begin position="71"/>
        <end position="95"/>
    </location>
</feature>
<sequence>MACNERLNMKLKDWKFETKLKEEEVDIQNVIVYSLSSGYDYGDSELTISTCVNSDRRRRTFCGEKSLEKRESNRRAKKKRECSNVSEKRERNKKASVRFRLKRKQFIEKIKHEEKELQRRNEDLKSELVVVQKEIVMFKKIMQYASEAKCFKTRDEKLDITLEDRKIVIKLKEEETDLKNEEDVKVEDYKDIFLCPIKSEEANFNIPLNRNKWKDEDNMNVSGMEMRINNGKDNLPGGITSGNINRPSRSTFDSVSTSGGSEREEKSVLDRHRLWSNRPIFNFVAVEENRSHDEMFEEIAIDIDPLGSQPTSDPLYVPYEVKLT</sequence>
<dbReference type="PROSITE" id="PS00036">
    <property type="entry name" value="BZIP_BASIC"/>
    <property type="match status" value="1"/>
</dbReference>
<evidence type="ECO:0000313" key="4">
    <source>
        <dbReference type="EMBL" id="JAS56755.1"/>
    </source>
</evidence>
<dbReference type="InterPro" id="IPR004827">
    <property type="entry name" value="bZIP"/>
</dbReference>
<organism evidence="4">
    <name type="scientific">Cuerna arida</name>
    <dbReference type="NCBI Taxonomy" id="1464854"/>
    <lineage>
        <taxon>Eukaryota</taxon>
        <taxon>Metazoa</taxon>
        <taxon>Ecdysozoa</taxon>
        <taxon>Arthropoda</taxon>
        <taxon>Hexapoda</taxon>
        <taxon>Insecta</taxon>
        <taxon>Pterygota</taxon>
        <taxon>Neoptera</taxon>
        <taxon>Paraneoptera</taxon>
        <taxon>Hemiptera</taxon>
        <taxon>Auchenorrhyncha</taxon>
        <taxon>Membracoidea</taxon>
        <taxon>Cicadellidae</taxon>
        <taxon>Cicadellinae</taxon>
        <taxon>Proconiini</taxon>
        <taxon>Cuerna</taxon>
    </lineage>
</organism>
<dbReference type="AlphaFoldDB" id="A0A1B6G2T9"/>
<evidence type="ECO:0000259" key="3">
    <source>
        <dbReference type="PROSITE" id="PS50217"/>
    </source>
</evidence>